<sequence>MGVRNLMRRKQVDSERKRGESSRGSLHQQLAKELSVIQLIAIAVYEKNGGKGQRRCRPKEGSKGSRSISHMIEGNERNPRVVMPVAEDEETDRNKFLKWWMPYEGKIERNERRCSISNPDIPCMNKPKVDPKGKDKFLGGATEQFGMKCPFRVEEIHNAFDLVGNGRYREYMVQMKMSVENPYGPSCRSSNRR</sequence>
<reference evidence="2" key="1">
    <citation type="journal article" date="2023" name="Nat. Commun.">
        <title>Diploid and tetraploid genomes of Acorus and the evolution of monocots.</title>
        <authorList>
            <person name="Ma L."/>
            <person name="Liu K.W."/>
            <person name="Li Z."/>
            <person name="Hsiao Y.Y."/>
            <person name="Qi Y."/>
            <person name="Fu T."/>
            <person name="Tang G.D."/>
            <person name="Zhang D."/>
            <person name="Sun W.H."/>
            <person name="Liu D.K."/>
            <person name="Li Y."/>
            <person name="Chen G.Z."/>
            <person name="Liu X.D."/>
            <person name="Liao X.Y."/>
            <person name="Jiang Y.T."/>
            <person name="Yu X."/>
            <person name="Hao Y."/>
            <person name="Huang J."/>
            <person name="Zhao X.W."/>
            <person name="Ke S."/>
            <person name="Chen Y.Y."/>
            <person name="Wu W.L."/>
            <person name="Hsu J.L."/>
            <person name="Lin Y.F."/>
            <person name="Huang M.D."/>
            <person name="Li C.Y."/>
            <person name="Huang L."/>
            <person name="Wang Z.W."/>
            <person name="Zhao X."/>
            <person name="Zhong W.Y."/>
            <person name="Peng D.H."/>
            <person name="Ahmad S."/>
            <person name="Lan S."/>
            <person name="Zhang J.S."/>
            <person name="Tsai W.C."/>
            <person name="Van de Peer Y."/>
            <person name="Liu Z.J."/>
        </authorList>
    </citation>
    <scope>NUCLEOTIDE SEQUENCE</scope>
    <source>
        <strain evidence="2">CP</strain>
    </source>
</reference>
<evidence type="ECO:0000313" key="2">
    <source>
        <dbReference type="EMBL" id="KAK1315150.1"/>
    </source>
</evidence>
<name>A0AAV9EQM4_ACOCL</name>
<evidence type="ECO:0000313" key="3">
    <source>
        <dbReference type="Proteomes" id="UP001180020"/>
    </source>
</evidence>
<accession>A0AAV9EQM4</accession>
<evidence type="ECO:0000256" key="1">
    <source>
        <dbReference type="SAM" id="MobiDB-lite"/>
    </source>
</evidence>
<dbReference type="Proteomes" id="UP001180020">
    <property type="component" value="Unassembled WGS sequence"/>
</dbReference>
<reference evidence="2" key="2">
    <citation type="submission" date="2023-06" db="EMBL/GenBank/DDBJ databases">
        <authorList>
            <person name="Ma L."/>
            <person name="Liu K.-W."/>
            <person name="Li Z."/>
            <person name="Hsiao Y.-Y."/>
            <person name="Qi Y."/>
            <person name="Fu T."/>
            <person name="Tang G."/>
            <person name="Zhang D."/>
            <person name="Sun W.-H."/>
            <person name="Liu D.-K."/>
            <person name="Li Y."/>
            <person name="Chen G.-Z."/>
            <person name="Liu X.-D."/>
            <person name="Liao X.-Y."/>
            <person name="Jiang Y.-T."/>
            <person name="Yu X."/>
            <person name="Hao Y."/>
            <person name="Huang J."/>
            <person name="Zhao X.-W."/>
            <person name="Ke S."/>
            <person name="Chen Y.-Y."/>
            <person name="Wu W.-L."/>
            <person name="Hsu J.-L."/>
            <person name="Lin Y.-F."/>
            <person name="Huang M.-D."/>
            <person name="Li C.-Y."/>
            <person name="Huang L."/>
            <person name="Wang Z.-W."/>
            <person name="Zhao X."/>
            <person name="Zhong W.-Y."/>
            <person name="Peng D.-H."/>
            <person name="Ahmad S."/>
            <person name="Lan S."/>
            <person name="Zhang J.-S."/>
            <person name="Tsai W.-C."/>
            <person name="Van De Peer Y."/>
            <person name="Liu Z.-J."/>
        </authorList>
    </citation>
    <scope>NUCLEOTIDE SEQUENCE</scope>
    <source>
        <strain evidence="2">CP</strain>
        <tissue evidence="2">Leaves</tissue>
    </source>
</reference>
<proteinExistence type="predicted"/>
<feature type="region of interest" description="Disordered" evidence="1">
    <location>
        <begin position="1"/>
        <end position="27"/>
    </location>
</feature>
<comment type="caution">
    <text evidence="2">The sequence shown here is derived from an EMBL/GenBank/DDBJ whole genome shotgun (WGS) entry which is preliminary data.</text>
</comment>
<keyword evidence="3" id="KW-1185">Reference proteome</keyword>
<dbReference type="EMBL" id="JAUJYO010000006">
    <property type="protein sequence ID" value="KAK1315150.1"/>
    <property type="molecule type" value="Genomic_DNA"/>
</dbReference>
<protein>
    <submittedName>
        <fullName evidence="2">Uncharacterized protein</fullName>
    </submittedName>
</protein>
<dbReference type="AlphaFoldDB" id="A0AAV9EQM4"/>
<feature type="compositionally biased region" description="Basic and acidic residues" evidence="1">
    <location>
        <begin position="10"/>
        <end position="21"/>
    </location>
</feature>
<organism evidence="2 3">
    <name type="scientific">Acorus calamus</name>
    <name type="common">Sweet flag</name>
    <dbReference type="NCBI Taxonomy" id="4465"/>
    <lineage>
        <taxon>Eukaryota</taxon>
        <taxon>Viridiplantae</taxon>
        <taxon>Streptophyta</taxon>
        <taxon>Embryophyta</taxon>
        <taxon>Tracheophyta</taxon>
        <taxon>Spermatophyta</taxon>
        <taxon>Magnoliopsida</taxon>
        <taxon>Liliopsida</taxon>
        <taxon>Acoraceae</taxon>
        <taxon>Acorus</taxon>
    </lineage>
</organism>
<gene>
    <name evidence="2" type="ORF">QJS10_CPA06g01285</name>
</gene>